<evidence type="ECO:0000259" key="1">
    <source>
        <dbReference type="Pfam" id="PF00583"/>
    </source>
</evidence>
<dbReference type="InterPro" id="IPR016181">
    <property type="entry name" value="Acyl_CoA_acyltransferase"/>
</dbReference>
<feature type="domain" description="N-acetyltransferase" evidence="1">
    <location>
        <begin position="30"/>
        <end position="95"/>
    </location>
</feature>
<organism evidence="2 3">
    <name type="scientific">Isobaculum melis</name>
    <dbReference type="NCBI Taxonomy" id="142588"/>
    <lineage>
        <taxon>Bacteria</taxon>
        <taxon>Bacillati</taxon>
        <taxon>Bacillota</taxon>
        <taxon>Bacilli</taxon>
        <taxon>Lactobacillales</taxon>
        <taxon>Carnobacteriaceae</taxon>
        <taxon>Isobaculum</taxon>
    </lineage>
</organism>
<dbReference type="OrthoDB" id="2189687at2"/>
<dbReference type="GO" id="GO:0016747">
    <property type="term" value="F:acyltransferase activity, transferring groups other than amino-acyl groups"/>
    <property type="evidence" value="ECO:0007669"/>
    <property type="project" value="InterPro"/>
</dbReference>
<protein>
    <submittedName>
        <fullName evidence="2">Riboflavin biosynthesis RibT protein</fullName>
    </submittedName>
</protein>
<reference evidence="2 3" key="1">
    <citation type="submission" date="2016-10" db="EMBL/GenBank/DDBJ databases">
        <authorList>
            <person name="de Groot N.N."/>
        </authorList>
    </citation>
    <scope>NUCLEOTIDE SEQUENCE [LARGE SCALE GENOMIC DNA]</scope>
    <source>
        <strain evidence="2 3">DSM 13760</strain>
    </source>
</reference>
<dbReference type="Proteomes" id="UP000198948">
    <property type="component" value="Unassembled WGS sequence"/>
</dbReference>
<dbReference type="InterPro" id="IPR000182">
    <property type="entry name" value="GNAT_dom"/>
</dbReference>
<dbReference type="RefSeq" id="WP_092650562.1">
    <property type="nucleotide sequence ID" value="NZ_FOHA01000003.1"/>
</dbReference>
<dbReference type="Pfam" id="PF00583">
    <property type="entry name" value="Acetyltransf_1"/>
    <property type="match status" value="1"/>
</dbReference>
<dbReference type="STRING" id="142588.SAMN04488559_103105"/>
<dbReference type="SUPFAM" id="SSF55729">
    <property type="entry name" value="Acyl-CoA N-acyltransferases (Nat)"/>
    <property type="match status" value="1"/>
</dbReference>
<evidence type="ECO:0000313" key="3">
    <source>
        <dbReference type="Proteomes" id="UP000198948"/>
    </source>
</evidence>
<evidence type="ECO:0000313" key="2">
    <source>
        <dbReference type="EMBL" id="SER68608.1"/>
    </source>
</evidence>
<dbReference type="AlphaFoldDB" id="A0A1H9R7C8"/>
<accession>A0A1H9R7C8</accession>
<gene>
    <name evidence="2" type="ORF">SAMN04488559_103105</name>
</gene>
<dbReference type="EMBL" id="FOHA01000003">
    <property type="protein sequence ID" value="SER68608.1"/>
    <property type="molecule type" value="Genomic_DNA"/>
</dbReference>
<name>A0A1H9R7C8_9LACT</name>
<dbReference type="Gene3D" id="3.40.630.30">
    <property type="match status" value="1"/>
</dbReference>
<keyword evidence="3" id="KW-1185">Reference proteome</keyword>
<proteinExistence type="predicted"/>
<sequence length="120" mass="14096">MLRQYRSDYEKITMGLLSLIPDLKDIHRLQEEMDWYQKDPATRQLFVCESDEDQQMIGVVGIEINQDFILLRHIAINPSYRNEGLSLKFIDSLNERYPDKKMMGTLDTAGIVTKWEQGKN</sequence>